<dbReference type="AlphaFoldDB" id="A0A2U1AUF3"/>
<feature type="transmembrane region" description="Helical" evidence="1">
    <location>
        <begin position="52"/>
        <end position="69"/>
    </location>
</feature>
<comment type="caution">
    <text evidence="2">The sequence shown here is derived from an EMBL/GenBank/DDBJ whole genome shotgun (WGS) entry which is preliminary data.</text>
</comment>
<evidence type="ECO:0000313" key="3">
    <source>
        <dbReference type="Proteomes" id="UP000245959"/>
    </source>
</evidence>
<dbReference type="Proteomes" id="UP000245959">
    <property type="component" value="Unassembled WGS sequence"/>
</dbReference>
<evidence type="ECO:0008006" key="4">
    <source>
        <dbReference type="Google" id="ProtNLM"/>
    </source>
</evidence>
<feature type="transmembrane region" description="Helical" evidence="1">
    <location>
        <begin position="99"/>
        <end position="116"/>
    </location>
</feature>
<evidence type="ECO:0000256" key="1">
    <source>
        <dbReference type="SAM" id="Phobius"/>
    </source>
</evidence>
<keyword evidence="1" id="KW-0812">Transmembrane</keyword>
<protein>
    <recommendedName>
        <fullName evidence="4">Fusaric acid resistance family protein</fullName>
    </recommendedName>
</protein>
<keyword evidence="3" id="KW-1185">Reference proteome</keyword>
<keyword evidence="1" id="KW-0472">Membrane</keyword>
<gene>
    <name evidence="2" type="ORF">C8D82_11853</name>
</gene>
<dbReference type="RefSeq" id="WP_116884474.1">
    <property type="nucleotide sequence ID" value="NZ_CABMMC010000095.1"/>
</dbReference>
<feature type="transmembrane region" description="Helical" evidence="1">
    <location>
        <begin position="233"/>
        <end position="253"/>
    </location>
</feature>
<dbReference type="EMBL" id="QEKH01000018">
    <property type="protein sequence ID" value="PVY40054.1"/>
    <property type="molecule type" value="Genomic_DNA"/>
</dbReference>
<feature type="transmembrane region" description="Helical" evidence="1">
    <location>
        <begin position="284"/>
        <end position="301"/>
    </location>
</feature>
<name>A0A2U1AUF3_9BACT</name>
<feature type="transmembrane region" description="Helical" evidence="1">
    <location>
        <begin position="137"/>
        <end position="163"/>
    </location>
</feature>
<feature type="transmembrane region" description="Helical" evidence="1">
    <location>
        <begin position="21"/>
        <end position="46"/>
    </location>
</feature>
<accession>A0A2U1AUF3</accession>
<evidence type="ECO:0000313" key="2">
    <source>
        <dbReference type="EMBL" id="PVY40054.1"/>
    </source>
</evidence>
<sequence>MGVGELKNLRDGLMHHFADEVRLHAFEATMLVFNSVFWSILAVVVFRDPRHGLIWLLGPLLCTVGALSERTRVERAKAIAVNLLQFGFFQFLYSALEPYWLAVALVTPFAVWIASKRRRGNNAGAVMVASIMNFEKGSFLIGLDTFCMLVALITVIVPTYLLLDRMLFGSREWPGSPSTPRMPGDAVIRRICAFMFALFLFDMLDWKFGYWIPLTVGLCYSGGGSGKAVRHVAMLRLVWAPLGFTLAVAWLGTVGYIDYQFNYLAVIWAFVAFYYCFRADDYIGFYLLFMVMISGANNLSMGEFADYGNGWNMIVQSTFAVAIGAGLVELAEFRLDPPCCVEDFEDEKKTA</sequence>
<proteinExistence type="predicted"/>
<feature type="transmembrane region" description="Helical" evidence="1">
    <location>
        <begin position="259"/>
        <end position="277"/>
    </location>
</feature>
<organism evidence="2 3">
    <name type="scientific">Victivallis vadensis</name>
    <dbReference type="NCBI Taxonomy" id="172901"/>
    <lineage>
        <taxon>Bacteria</taxon>
        <taxon>Pseudomonadati</taxon>
        <taxon>Lentisphaerota</taxon>
        <taxon>Lentisphaeria</taxon>
        <taxon>Victivallales</taxon>
        <taxon>Victivallaceae</taxon>
        <taxon>Victivallis</taxon>
    </lineage>
</organism>
<reference evidence="2 3" key="1">
    <citation type="submission" date="2018-04" db="EMBL/GenBank/DDBJ databases">
        <title>Genomic Encyclopedia of Type Strains, Phase IV (KMG-IV): sequencing the most valuable type-strain genomes for metagenomic binning, comparative biology and taxonomic classification.</title>
        <authorList>
            <person name="Goeker M."/>
        </authorList>
    </citation>
    <scope>NUCLEOTIDE SEQUENCE [LARGE SCALE GENOMIC DNA]</scope>
    <source>
        <strain evidence="2 3">DSM 14823</strain>
    </source>
</reference>
<keyword evidence="1" id="KW-1133">Transmembrane helix</keyword>
<dbReference type="GeneID" id="78295768"/>